<evidence type="ECO:0000313" key="2">
    <source>
        <dbReference type="Proteomes" id="UP000269396"/>
    </source>
</evidence>
<name>A0A183NE52_9TREM</name>
<proteinExistence type="predicted"/>
<dbReference type="STRING" id="31246.A0A183NE52"/>
<gene>
    <name evidence="1" type="ORF">SMTD_LOCUS388</name>
</gene>
<keyword evidence="2" id="KW-1185">Reference proteome</keyword>
<organism evidence="1 2">
    <name type="scientific">Schistosoma mattheei</name>
    <dbReference type="NCBI Taxonomy" id="31246"/>
    <lineage>
        <taxon>Eukaryota</taxon>
        <taxon>Metazoa</taxon>
        <taxon>Spiralia</taxon>
        <taxon>Lophotrochozoa</taxon>
        <taxon>Platyhelminthes</taxon>
        <taxon>Trematoda</taxon>
        <taxon>Digenea</taxon>
        <taxon>Strigeidida</taxon>
        <taxon>Schistosomatoidea</taxon>
        <taxon>Schistosomatidae</taxon>
        <taxon>Schistosoma</taxon>
    </lineage>
</organism>
<sequence>MFDHRCLRRIADIRWQNHVNSAKVRHRVFGHRDDNPIGITTLKHRLRWLGHVLQMSSQRIPRRALFSDSATYWKKRKGGQCMTWCRGLSIKSLRQSNRYGCNLRYKGPTVEKIRTLGVEHQFHFVLSSDKNLCLRVRKITLSTKGKTNSTELTVPPLKTPDGKVVQITLEDATPSADFDLRRVSLPSEVSNKTLTFDSLYID</sequence>
<reference evidence="1 2" key="1">
    <citation type="submission" date="2018-11" db="EMBL/GenBank/DDBJ databases">
        <authorList>
            <consortium name="Pathogen Informatics"/>
        </authorList>
    </citation>
    <scope>NUCLEOTIDE SEQUENCE [LARGE SCALE GENOMIC DNA]</scope>
    <source>
        <strain>Denwood</strain>
        <strain evidence="2">Zambia</strain>
    </source>
</reference>
<dbReference type="Proteomes" id="UP000269396">
    <property type="component" value="Unassembled WGS sequence"/>
</dbReference>
<evidence type="ECO:0000313" key="1">
    <source>
        <dbReference type="EMBL" id="VDO69920.1"/>
    </source>
</evidence>
<accession>A0A183NE52</accession>
<protein>
    <submittedName>
        <fullName evidence="1">Uncharacterized protein</fullName>
    </submittedName>
</protein>
<dbReference type="AlphaFoldDB" id="A0A183NE52"/>
<dbReference type="EMBL" id="UZAL01000329">
    <property type="protein sequence ID" value="VDO69920.1"/>
    <property type="molecule type" value="Genomic_DNA"/>
</dbReference>